<evidence type="ECO:0000256" key="6">
    <source>
        <dbReference type="RuleBase" id="RU003968"/>
    </source>
</evidence>
<evidence type="ECO:0000256" key="4">
    <source>
        <dbReference type="ARBA" id="ARBA00022827"/>
    </source>
</evidence>
<name>A0A4R5QE96_9PROT</name>
<gene>
    <name evidence="9" type="ORF">E2C06_16315</name>
</gene>
<dbReference type="InterPro" id="IPR012132">
    <property type="entry name" value="GMC_OxRdtase"/>
</dbReference>
<evidence type="ECO:0000256" key="3">
    <source>
        <dbReference type="ARBA" id="ARBA00022630"/>
    </source>
</evidence>
<dbReference type="Gene3D" id="3.50.50.60">
    <property type="entry name" value="FAD/NAD(P)-binding domain"/>
    <property type="match status" value="1"/>
</dbReference>
<dbReference type="PANTHER" id="PTHR11552">
    <property type="entry name" value="GLUCOSE-METHANOL-CHOLINE GMC OXIDOREDUCTASE"/>
    <property type="match status" value="1"/>
</dbReference>
<dbReference type="PROSITE" id="PS51257">
    <property type="entry name" value="PROKAR_LIPOPROTEIN"/>
    <property type="match status" value="1"/>
</dbReference>
<evidence type="ECO:0000256" key="2">
    <source>
        <dbReference type="ARBA" id="ARBA00010790"/>
    </source>
</evidence>
<dbReference type="Pfam" id="PF05199">
    <property type="entry name" value="GMC_oxred_C"/>
    <property type="match status" value="1"/>
</dbReference>
<evidence type="ECO:0000313" key="9">
    <source>
        <dbReference type="EMBL" id="TDH61520.1"/>
    </source>
</evidence>
<dbReference type="InterPro" id="IPR036188">
    <property type="entry name" value="FAD/NAD-bd_sf"/>
</dbReference>
<dbReference type="AlphaFoldDB" id="A0A4R5QE96"/>
<comment type="cofactor">
    <cofactor evidence="1 5">
        <name>FAD</name>
        <dbReference type="ChEBI" id="CHEBI:57692"/>
    </cofactor>
</comment>
<feature type="domain" description="Glucose-methanol-choline oxidoreductase N-terminal" evidence="7">
    <location>
        <begin position="93"/>
        <end position="116"/>
    </location>
</feature>
<dbReference type="GO" id="GO:0050660">
    <property type="term" value="F:flavin adenine dinucleotide binding"/>
    <property type="evidence" value="ECO:0007669"/>
    <property type="project" value="InterPro"/>
</dbReference>
<dbReference type="PROSITE" id="PS00623">
    <property type="entry name" value="GMC_OXRED_1"/>
    <property type="match status" value="1"/>
</dbReference>
<dbReference type="GO" id="GO:0016614">
    <property type="term" value="F:oxidoreductase activity, acting on CH-OH group of donors"/>
    <property type="evidence" value="ECO:0007669"/>
    <property type="project" value="InterPro"/>
</dbReference>
<dbReference type="InterPro" id="IPR007867">
    <property type="entry name" value="GMC_OxRtase_C"/>
</dbReference>
<evidence type="ECO:0000256" key="5">
    <source>
        <dbReference type="PIRSR" id="PIRSR000137-2"/>
    </source>
</evidence>
<keyword evidence="10" id="KW-1185">Reference proteome</keyword>
<dbReference type="PANTHER" id="PTHR11552:SF147">
    <property type="entry name" value="CHOLINE DEHYDROGENASE, MITOCHONDRIAL"/>
    <property type="match status" value="1"/>
</dbReference>
<organism evidence="9 10">
    <name type="scientific">Dankookia rubra</name>
    <dbReference type="NCBI Taxonomy" id="1442381"/>
    <lineage>
        <taxon>Bacteria</taxon>
        <taxon>Pseudomonadati</taxon>
        <taxon>Pseudomonadota</taxon>
        <taxon>Alphaproteobacteria</taxon>
        <taxon>Acetobacterales</taxon>
        <taxon>Roseomonadaceae</taxon>
        <taxon>Dankookia</taxon>
    </lineage>
</organism>
<protein>
    <submittedName>
        <fullName evidence="9">FAD-dependent oxidoreductase</fullName>
    </submittedName>
</protein>
<proteinExistence type="inferred from homology"/>
<dbReference type="Proteomes" id="UP000295096">
    <property type="component" value="Unassembled WGS sequence"/>
</dbReference>
<sequence length="543" mass="59201">MRHPPRQGERDAAMDTDYLVIGAGSAGCAVAARLAESGARVTLLEAGPRDRHPWIHIPAGMIKLLQNQKLVNWGYVTEPEKGSNDREIRWPRGRTLGGSSSINGMLYVRGNPADFDIWAQMGCRGWSYDEVLPFFRRSETYRQGGDPEYRGQDGPLQVEDYRTILPLTHRFIEAAQQAGHPFRRDLNGKEQEGVGYSQMTRIGRWRGSTARTYLAAAKGKVRVETEAQVARLLFDGRRCTGAEFRQRGTLRIIRAAREVIVSGGAVNSPHLLQLSGIGPADHLRALGIEVLQDMPAVGANLQDHYVSRVQHRVRDMLSTNQLARGVRLAGEVAKFFTRGNGALTFGVTTAQVFARSREGLASPDLQLLFTPASYAAGKFGVLESAPGMTCAICPVKPDSRGSVMAKSPDPFDRPAIRPNYLAARSDQDLLARGIRMVREIFAQPAIARYSVEEILPGPGAASDDELLAFNRQYGTTIYHPVGTCRMGEDPAAVVDSRLRVRGIAGLRVADASVMPTLTTGNTNAPTIMIGEKAAAMILEDAAA</sequence>
<dbReference type="PROSITE" id="PS00624">
    <property type="entry name" value="GMC_OXRED_2"/>
    <property type="match status" value="1"/>
</dbReference>
<comment type="caution">
    <text evidence="9">The sequence shown here is derived from an EMBL/GenBank/DDBJ whole genome shotgun (WGS) entry which is preliminary data.</text>
</comment>
<keyword evidence="3 6" id="KW-0285">Flavoprotein</keyword>
<keyword evidence="4 5" id="KW-0274">FAD</keyword>
<dbReference type="Gene3D" id="3.30.560.10">
    <property type="entry name" value="Glucose Oxidase, domain 3"/>
    <property type="match status" value="1"/>
</dbReference>
<dbReference type="PIRSF" id="PIRSF000137">
    <property type="entry name" value="Alcohol_oxidase"/>
    <property type="match status" value="1"/>
</dbReference>
<reference evidence="9 10" key="1">
    <citation type="journal article" date="2016" name="J. Microbiol.">
        <title>Dankookia rubra gen. nov., sp. nov., an alphaproteobacterium isolated from sediment of a shallow stream.</title>
        <authorList>
            <person name="Kim W.H."/>
            <person name="Kim D.H."/>
            <person name="Kang K."/>
            <person name="Ahn T.Y."/>
        </authorList>
    </citation>
    <scope>NUCLEOTIDE SEQUENCE [LARGE SCALE GENOMIC DNA]</scope>
    <source>
        <strain evidence="9 10">JCM30602</strain>
    </source>
</reference>
<evidence type="ECO:0000259" key="8">
    <source>
        <dbReference type="PROSITE" id="PS00624"/>
    </source>
</evidence>
<feature type="domain" description="Glucose-methanol-choline oxidoreductase N-terminal" evidence="8">
    <location>
        <begin position="264"/>
        <end position="278"/>
    </location>
</feature>
<evidence type="ECO:0000256" key="1">
    <source>
        <dbReference type="ARBA" id="ARBA00001974"/>
    </source>
</evidence>
<dbReference type="OrthoDB" id="9785276at2"/>
<evidence type="ECO:0000259" key="7">
    <source>
        <dbReference type="PROSITE" id="PS00623"/>
    </source>
</evidence>
<dbReference type="InterPro" id="IPR000172">
    <property type="entry name" value="GMC_OxRdtase_N"/>
</dbReference>
<accession>A0A4R5QE96</accession>
<evidence type="ECO:0000313" key="10">
    <source>
        <dbReference type="Proteomes" id="UP000295096"/>
    </source>
</evidence>
<dbReference type="Pfam" id="PF00732">
    <property type="entry name" value="GMC_oxred_N"/>
    <property type="match status" value="1"/>
</dbReference>
<dbReference type="SUPFAM" id="SSF54373">
    <property type="entry name" value="FAD-linked reductases, C-terminal domain"/>
    <property type="match status" value="1"/>
</dbReference>
<comment type="similarity">
    <text evidence="2 6">Belongs to the GMC oxidoreductase family.</text>
</comment>
<dbReference type="EMBL" id="SMSJ01000020">
    <property type="protein sequence ID" value="TDH61520.1"/>
    <property type="molecule type" value="Genomic_DNA"/>
</dbReference>
<dbReference type="SUPFAM" id="SSF51905">
    <property type="entry name" value="FAD/NAD(P)-binding domain"/>
    <property type="match status" value="1"/>
</dbReference>
<feature type="binding site" evidence="5">
    <location>
        <position position="229"/>
    </location>
    <ligand>
        <name>FAD</name>
        <dbReference type="ChEBI" id="CHEBI:57692"/>
    </ligand>
</feature>